<reference evidence="1" key="1">
    <citation type="submission" date="2020-03" db="EMBL/GenBank/DDBJ databases">
        <title>Melopsittacus undulatus (budgerigar) genome, bMelUnd1, maternal haplotype with Z.</title>
        <authorList>
            <person name="Gedman G."/>
            <person name="Mountcastle J."/>
            <person name="Haase B."/>
            <person name="Formenti G."/>
            <person name="Wright T."/>
            <person name="Apodaca J."/>
            <person name="Pelan S."/>
            <person name="Chow W."/>
            <person name="Rhie A."/>
            <person name="Howe K."/>
            <person name="Fedrigo O."/>
            <person name="Jarvis E.D."/>
        </authorList>
    </citation>
    <scope>NUCLEOTIDE SEQUENCE [LARGE SCALE GENOMIC DNA]</scope>
</reference>
<gene>
    <name evidence="1" type="primary">CEP15</name>
</gene>
<organism evidence="1 2">
    <name type="scientific">Melopsittacus undulatus</name>
    <name type="common">Budgerigar</name>
    <name type="synonym">Psittacus undulatus</name>
    <dbReference type="NCBI Taxonomy" id="13146"/>
    <lineage>
        <taxon>Eukaryota</taxon>
        <taxon>Metazoa</taxon>
        <taxon>Chordata</taxon>
        <taxon>Craniata</taxon>
        <taxon>Vertebrata</taxon>
        <taxon>Euteleostomi</taxon>
        <taxon>Archelosauria</taxon>
        <taxon>Archosauria</taxon>
        <taxon>Dinosauria</taxon>
        <taxon>Saurischia</taxon>
        <taxon>Theropoda</taxon>
        <taxon>Coelurosauria</taxon>
        <taxon>Aves</taxon>
        <taxon>Neognathae</taxon>
        <taxon>Neoaves</taxon>
        <taxon>Telluraves</taxon>
        <taxon>Australaves</taxon>
        <taxon>Psittaciformes</taxon>
        <taxon>Psittaculidae</taxon>
        <taxon>Melopsittacus</taxon>
    </lineage>
</organism>
<reference evidence="1" key="3">
    <citation type="submission" date="2025-09" db="UniProtKB">
        <authorList>
            <consortium name="Ensembl"/>
        </authorList>
    </citation>
    <scope>IDENTIFICATION</scope>
</reference>
<evidence type="ECO:0000313" key="1">
    <source>
        <dbReference type="Ensembl" id="ENSMUNP00000027471.1"/>
    </source>
</evidence>
<keyword evidence="2" id="KW-1185">Reference proteome</keyword>
<dbReference type="PANTHER" id="PTHR14286:SF2">
    <property type="entry name" value="CENTROSOMAL PROTEIN 15 KDA"/>
    <property type="match status" value="1"/>
</dbReference>
<dbReference type="InterPro" id="IPR028006">
    <property type="entry name" value="CEP15-like"/>
</dbReference>
<proteinExistence type="predicted"/>
<dbReference type="Proteomes" id="UP000694405">
    <property type="component" value="Chromosome 9"/>
</dbReference>
<dbReference type="Pfam" id="PF15134">
    <property type="entry name" value="CEP15-like"/>
    <property type="match status" value="1"/>
</dbReference>
<name>A0A8C6JZB0_MELUD</name>
<dbReference type="AlphaFoldDB" id="A0A8C6JZB0"/>
<dbReference type="PANTHER" id="PTHR14286">
    <property type="entry name" value="GENE, 49355-RELATED"/>
    <property type="match status" value="1"/>
</dbReference>
<dbReference type="Ensembl" id="ENSMUNT00000027775.1">
    <property type="protein sequence ID" value="ENSMUNP00000027471.1"/>
    <property type="gene ID" value="ENSMUNG00000020368.1"/>
</dbReference>
<accession>A0A8C6JZB0</accession>
<sequence length="200" mass="22509">MSSYLAQEVHLARRYEEILSQRSELLQQMETYLGDKKTKKTWQTQAADAAHKRNATLLNDIEAAEKKLQERVHLHPHPDTVKLETRYMHGYQATSSWSSGPASLVILFIFLIAVLHGDALEPSAFADRCCGLLYCQPVPDGLIGFAVQGGVQHALQSEIPVCLLQWEEAQKKEEIAQRSGRTPAILLCHRDQPMPQGWGH</sequence>
<evidence type="ECO:0000313" key="2">
    <source>
        <dbReference type="Proteomes" id="UP000694405"/>
    </source>
</evidence>
<protein>
    <submittedName>
        <fullName evidence="1">Uncharacterized protein</fullName>
    </submittedName>
</protein>
<reference evidence="1" key="2">
    <citation type="submission" date="2025-08" db="UniProtKB">
        <authorList>
            <consortium name="Ensembl"/>
        </authorList>
    </citation>
    <scope>IDENTIFICATION</scope>
</reference>